<evidence type="ECO:0000313" key="8">
    <source>
        <dbReference type="Proteomes" id="UP000013028"/>
    </source>
</evidence>
<evidence type="ECO:0000259" key="6">
    <source>
        <dbReference type="Pfam" id="PF00924"/>
    </source>
</evidence>
<dbReference type="PANTHER" id="PTHR30414">
    <property type="entry name" value="MINICONDUCTANCE MECHANOSENSITIVE CHANNEL YBDG"/>
    <property type="match status" value="1"/>
</dbReference>
<evidence type="ECO:0000256" key="1">
    <source>
        <dbReference type="ARBA" id="ARBA00004370"/>
    </source>
</evidence>
<feature type="transmembrane region" description="Helical" evidence="5">
    <location>
        <begin position="100"/>
        <end position="119"/>
    </location>
</feature>
<dbReference type="Gene3D" id="2.30.30.60">
    <property type="match status" value="1"/>
</dbReference>
<proteinExistence type="predicted"/>
<feature type="transmembrane region" description="Helical" evidence="5">
    <location>
        <begin position="47"/>
        <end position="68"/>
    </location>
</feature>
<evidence type="ECO:0000256" key="5">
    <source>
        <dbReference type="SAM" id="Phobius"/>
    </source>
</evidence>
<evidence type="ECO:0000256" key="4">
    <source>
        <dbReference type="ARBA" id="ARBA00023136"/>
    </source>
</evidence>
<gene>
    <name evidence="7" type="ORF">F958_02167</name>
</gene>
<dbReference type="InterPro" id="IPR023408">
    <property type="entry name" value="MscS_beta-dom_sf"/>
</dbReference>
<dbReference type="GO" id="GO:0008381">
    <property type="term" value="F:mechanosensitive monoatomic ion channel activity"/>
    <property type="evidence" value="ECO:0007669"/>
    <property type="project" value="InterPro"/>
</dbReference>
<evidence type="ECO:0000313" key="7">
    <source>
        <dbReference type="EMBL" id="ENV39140.1"/>
    </source>
</evidence>
<evidence type="ECO:0000256" key="2">
    <source>
        <dbReference type="ARBA" id="ARBA00022692"/>
    </source>
</evidence>
<dbReference type="Pfam" id="PF00924">
    <property type="entry name" value="MS_channel_2nd"/>
    <property type="match status" value="1"/>
</dbReference>
<feature type="transmembrane region" description="Helical" evidence="5">
    <location>
        <begin position="131"/>
        <end position="150"/>
    </location>
</feature>
<dbReference type="PANTHER" id="PTHR30414:SF0">
    <property type="entry name" value="MINICONDUCTANCE MECHANOSENSITIVE CHANNEL YBDG"/>
    <property type="match status" value="1"/>
</dbReference>
<keyword evidence="4 5" id="KW-0472">Membrane</keyword>
<protein>
    <recommendedName>
        <fullName evidence="6">Mechanosensitive ion channel MscS domain-containing protein</fullName>
    </recommendedName>
</protein>
<name>A0AAV3IHK9_ACINO</name>
<sequence length="439" mass="50264">MTTYVNKPYSITYEHFKIIENKVVRCKGLDFFNYYRDLQAELSNYPWLEMIVSLTILILFAALANFIAKRIIVRGIRHLVTKIKSLNQSVFAQHSVIKRFANIVPAIVIMNGITTVPHLSEKAIALVQMGAQAFIFLTIALTISELLNIFNLIYQRNPKSRNKPIKGYLQLVKLIIFVVCGLMILGTFLKKDVFTLLAGFGAMAAVLMLVFQNTILSLVASVQIASYDMVRIGDWIEMPSLNADGDVIDISLHTVTVQNFDKTYTTIPTNKLVTDTFKNWRGMSNAGCRRMKRSLYIDQTSVHFMTEEEQQKLKDFLLLDQYLNAKQSEIEEFNKHLGSQSRYNKRRLTNIGTFRAYVEFYLRQHKGIAQNQTLIVRQLQPTSEGLPLEIYAFTNTTAWVSYEAIQSDIFDHLIAILPEFGLRVYQAPSGHDFQKLTVE</sequence>
<dbReference type="Proteomes" id="UP000013028">
    <property type="component" value="Unassembled WGS sequence"/>
</dbReference>
<dbReference type="AlphaFoldDB" id="A0AAV3IHK9"/>
<dbReference type="InterPro" id="IPR030192">
    <property type="entry name" value="YbdG"/>
</dbReference>
<organism evidence="7 8">
    <name type="scientific">Acinetobacter nosocomialis NIPH 386</name>
    <dbReference type="NCBI Taxonomy" id="1217985"/>
    <lineage>
        <taxon>Bacteria</taxon>
        <taxon>Pseudomonadati</taxon>
        <taxon>Pseudomonadota</taxon>
        <taxon>Gammaproteobacteria</taxon>
        <taxon>Moraxellales</taxon>
        <taxon>Moraxellaceae</taxon>
        <taxon>Acinetobacter</taxon>
        <taxon>Acinetobacter calcoaceticus/baumannii complex</taxon>
    </lineage>
</organism>
<keyword evidence="2 5" id="KW-0812">Transmembrane</keyword>
<dbReference type="GO" id="GO:0005886">
    <property type="term" value="C:plasma membrane"/>
    <property type="evidence" value="ECO:0007669"/>
    <property type="project" value="TreeGrafter"/>
</dbReference>
<feature type="transmembrane region" description="Helical" evidence="5">
    <location>
        <begin position="195"/>
        <end position="222"/>
    </location>
</feature>
<feature type="transmembrane region" description="Helical" evidence="5">
    <location>
        <begin position="171"/>
        <end position="189"/>
    </location>
</feature>
<comment type="subcellular location">
    <subcellularLocation>
        <location evidence="1">Membrane</location>
    </subcellularLocation>
</comment>
<reference evidence="7 8" key="1">
    <citation type="submission" date="2013-02" db="EMBL/GenBank/DDBJ databases">
        <title>The Genome Sequence of Acinetobacter nosocomialis NIPH 386.</title>
        <authorList>
            <consortium name="The Broad Institute Genome Sequencing Platform"/>
            <consortium name="The Broad Institute Genome Sequencing Center for Infectious Disease"/>
            <person name="Cerqueira G."/>
            <person name="Feldgarden M."/>
            <person name="Courvalin P."/>
            <person name="Perichon B."/>
            <person name="Grillot-Courvalin C."/>
            <person name="Clermont D."/>
            <person name="Rocha E."/>
            <person name="Yoon E.-J."/>
            <person name="Nemec A."/>
            <person name="Walker B."/>
            <person name="Young S.K."/>
            <person name="Zeng Q."/>
            <person name="Gargeya S."/>
            <person name="Fitzgerald M."/>
            <person name="Haas B."/>
            <person name="Abouelleil A."/>
            <person name="Alvarado L."/>
            <person name="Arachchi H.M."/>
            <person name="Berlin A.M."/>
            <person name="Chapman S.B."/>
            <person name="Dewar J."/>
            <person name="Goldberg J."/>
            <person name="Griggs A."/>
            <person name="Gujja S."/>
            <person name="Hansen M."/>
            <person name="Howarth C."/>
            <person name="Imamovic A."/>
            <person name="Larimer J."/>
            <person name="McCowan C."/>
            <person name="Murphy C."/>
            <person name="Neiman D."/>
            <person name="Pearson M."/>
            <person name="Priest M."/>
            <person name="Roberts A."/>
            <person name="Saif S."/>
            <person name="Shea T."/>
            <person name="Sisk P."/>
            <person name="Sykes S."/>
            <person name="Wortman J."/>
            <person name="Nusbaum C."/>
            <person name="Birren B."/>
        </authorList>
    </citation>
    <scope>NUCLEOTIDE SEQUENCE [LARGE SCALE GENOMIC DNA]</scope>
    <source>
        <strain evidence="7 8">NIPH 386</strain>
    </source>
</reference>
<evidence type="ECO:0000256" key="3">
    <source>
        <dbReference type="ARBA" id="ARBA00022989"/>
    </source>
</evidence>
<dbReference type="InterPro" id="IPR006685">
    <property type="entry name" value="MscS_channel_2nd"/>
</dbReference>
<dbReference type="GO" id="GO:0071470">
    <property type="term" value="P:cellular response to osmotic stress"/>
    <property type="evidence" value="ECO:0007669"/>
    <property type="project" value="InterPro"/>
</dbReference>
<dbReference type="SUPFAM" id="SSF50182">
    <property type="entry name" value="Sm-like ribonucleoproteins"/>
    <property type="match status" value="1"/>
</dbReference>
<dbReference type="EMBL" id="APPP01000014">
    <property type="protein sequence ID" value="ENV39140.1"/>
    <property type="molecule type" value="Genomic_DNA"/>
</dbReference>
<comment type="caution">
    <text evidence="7">The sequence shown here is derived from an EMBL/GenBank/DDBJ whole genome shotgun (WGS) entry which is preliminary data.</text>
</comment>
<feature type="domain" description="Mechanosensitive ion channel MscS" evidence="6">
    <location>
        <begin position="213"/>
        <end position="281"/>
    </location>
</feature>
<accession>A0AAV3IHK9</accession>
<dbReference type="InterPro" id="IPR010920">
    <property type="entry name" value="LSM_dom_sf"/>
</dbReference>
<keyword evidence="3 5" id="KW-1133">Transmembrane helix</keyword>